<reference evidence="2" key="1">
    <citation type="submission" date="2021-06" db="EMBL/GenBank/DDBJ databases">
        <title>Sequencing of actinobacteria type strains.</title>
        <authorList>
            <person name="Nguyen G.-S."/>
            <person name="Wentzel A."/>
        </authorList>
    </citation>
    <scope>NUCLEOTIDE SEQUENCE</scope>
    <source>
        <strain evidence="2">P38-E01</strain>
    </source>
</reference>
<dbReference type="EMBL" id="JAELVF020000001">
    <property type="protein sequence ID" value="MBU7598161.1"/>
    <property type="molecule type" value="Genomic_DNA"/>
</dbReference>
<evidence type="ECO:0008006" key="4">
    <source>
        <dbReference type="Google" id="ProtNLM"/>
    </source>
</evidence>
<evidence type="ECO:0000313" key="2">
    <source>
        <dbReference type="EMBL" id="MBU7598161.1"/>
    </source>
</evidence>
<organism evidence="2 3">
    <name type="scientific">Streptomyces tardus</name>
    <dbReference type="NCBI Taxonomy" id="2780544"/>
    <lineage>
        <taxon>Bacteria</taxon>
        <taxon>Bacillati</taxon>
        <taxon>Actinomycetota</taxon>
        <taxon>Actinomycetes</taxon>
        <taxon>Kitasatosporales</taxon>
        <taxon>Streptomycetaceae</taxon>
        <taxon>Streptomyces</taxon>
    </lineage>
</organism>
<sequence>MRRLRPLRAGVLGGASAGFAALLVVAVAGCGATGEGVRVEQPAAADAGPEGRASPLPAATVTPSETQPSPSGSKSPGGKPDKSESPSAVQPSTSFSAPEVSPPGAQRQLDVITLVRQDPRVGAEVKESLAPCSGQWPVDVAYGRLTGAGASDVIVNVTSCADGKGLGSYVYRETRDGRYVNVFAEEEVAVYAQVDNSALRVDQQIYLDGDAMCCPTGQDVVTYMWRGGKFAEMDRVYKDYPKPTDEGRDDGEG</sequence>
<proteinExistence type="predicted"/>
<name>A0A949N851_9ACTN</name>
<evidence type="ECO:0000313" key="3">
    <source>
        <dbReference type="Proteomes" id="UP000694501"/>
    </source>
</evidence>
<comment type="caution">
    <text evidence="2">The sequence shown here is derived from an EMBL/GenBank/DDBJ whole genome shotgun (WGS) entry which is preliminary data.</text>
</comment>
<dbReference type="RefSeq" id="WP_211040294.1">
    <property type="nucleotide sequence ID" value="NZ_JAELVF020000001.1"/>
</dbReference>
<dbReference type="PROSITE" id="PS51257">
    <property type="entry name" value="PROKAR_LIPOPROTEIN"/>
    <property type="match status" value="1"/>
</dbReference>
<gene>
    <name evidence="2" type="ORF">JGS22_011180</name>
</gene>
<dbReference type="Proteomes" id="UP000694501">
    <property type="component" value="Unassembled WGS sequence"/>
</dbReference>
<accession>A0A949N851</accession>
<feature type="region of interest" description="Disordered" evidence="1">
    <location>
        <begin position="41"/>
        <end position="106"/>
    </location>
</feature>
<feature type="compositionally biased region" description="Low complexity" evidence="1">
    <location>
        <begin position="68"/>
        <end position="78"/>
    </location>
</feature>
<dbReference type="AlphaFoldDB" id="A0A949N851"/>
<keyword evidence="3" id="KW-1185">Reference proteome</keyword>
<protein>
    <recommendedName>
        <fullName evidence="4">Lipoprotein CseA</fullName>
    </recommendedName>
</protein>
<evidence type="ECO:0000256" key="1">
    <source>
        <dbReference type="SAM" id="MobiDB-lite"/>
    </source>
</evidence>